<dbReference type="Gene3D" id="3.30.470.20">
    <property type="entry name" value="ATP-grasp fold, B domain"/>
    <property type="match status" value="1"/>
</dbReference>
<gene>
    <name evidence="2" type="ORF">EFK50_13750</name>
</gene>
<reference evidence="2 3" key="1">
    <citation type="submission" date="2018-11" db="EMBL/GenBank/DDBJ databases">
        <authorList>
            <person name="Li F."/>
        </authorList>
    </citation>
    <scope>NUCLEOTIDE SEQUENCE [LARGE SCALE GENOMIC DNA]</scope>
    <source>
        <strain evidence="2 3">Gsoil 097</strain>
    </source>
</reference>
<dbReference type="EMBL" id="RJSE01000007">
    <property type="protein sequence ID" value="RNL62804.1"/>
    <property type="molecule type" value="Genomic_DNA"/>
</dbReference>
<comment type="caution">
    <text evidence="2">The sequence shown here is derived from an EMBL/GenBank/DDBJ whole genome shotgun (WGS) entry which is preliminary data.</text>
</comment>
<evidence type="ECO:0000313" key="2">
    <source>
        <dbReference type="EMBL" id="RNL62804.1"/>
    </source>
</evidence>
<evidence type="ECO:0000313" key="3">
    <source>
        <dbReference type="Proteomes" id="UP000267128"/>
    </source>
</evidence>
<evidence type="ECO:0000256" key="1">
    <source>
        <dbReference type="SAM" id="MobiDB-lite"/>
    </source>
</evidence>
<organism evidence="2 3">
    <name type="scientific">Nocardioides marmoriginsengisoli</name>
    <dbReference type="NCBI Taxonomy" id="661483"/>
    <lineage>
        <taxon>Bacteria</taxon>
        <taxon>Bacillati</taxon>
        <taxon>Actinomycetota</taxon>
        <taxon>Actinomycetes</taxon>
        <taxon>Propionibacteriales</taxon>
        <taxon>Nocardioidaceae</taxon>
        <taxon>Nocardioides</taxon>
    </lineage>
</organism>
<dbReference type="OrthoDB" id="24041at2"/>
<name>A0A3N0CH78_9ACTN</name>
<dbReference type="AlphaFoldDB" id="A0A3N0CH78"/>
<feature type="region of interest" description="Disordered" evidence="1">
    <location>
        <begin position="27"/>
        <end position="65"/>
    </location>
</feature>
<dbReference type="Proteomes" id="UP000267128">
    <property type="component" value="Unassembled WGS sequence"/>
</dbReference>
<proteinExistence type="predicted"/>
<dbReference type="RefSeq" id="WP_123228098.1">
    <property type="nucleotide sequence ID" value="NZ_RJSE01000007.1"/>
</dbReference>
<sequence length="289" mass="30907">MSTFVLQHGPNGPGDFVTAFREYGADVTTSTSPDSGAVRVTPTDGQEPVVPDGATTTPVARGSWSGTDRYGVDTVSLDGDHVVQAVYRHRVDPDRPTVLRHRITVPDSAEREAVSRLAREALDLAGIRSGAGHVTVEGDPDGLRCTSVLDSPSHWPVPADLSFHAYGHSHQHLLAESLLQPEAFARRVKRAPRDCGSVLALAYLTGTPEDAITNPDISLLVRHLPGFAGIVRSPGAAGTPLEDVWGYVAFVHTDEPLVQQSLTILHELAASGQLWGGSRTYIDFNGRVS</sequence>
<protein>
    <submittedName>
        <fullName evidence="2">Uncharacterized protein</fullName>
    </submittedName>
</protein>
<keyword evidence="3" id="KW-1185">Reference proteome</keyword>
<accession>A0A3N0CH78</accession>